<evidence type="ECO:0000313" key="1">
    <source>
        <dbReference type="EMBL" id="MCY6369847.1"/>
    </source>
</evidence>
<accession>A0ABT4CLC5</accession>
<dbReference type="EMBL" id="JAPQES010000001">
    <property type="protein sequence ID" value="MCY6369847.1"/>
    <property type="molecule type" value="Genomic_DNA"/>
</dbReference>
<protein>
    <submittedName>
        <fullName evidence="1">Stage II sporulation protein R</fullName>
    </submittedName>
</protein>
<keyword evidence="2" id="KW-1185">Reference proteome</keyword>
<proteinExistence type="predicted"/>
<dbReference type="InterPro" id="IPR014202">
    <property type="entry name" value="Spore_II_R"/>
</dbReference>
<dbReference type="Proteomes" id="UP001079657">
    <property type="component" value="Unassembled WGS sequence"/>
</dbReference>
<comment type="caution">
    <text evidence="1">The sequence shown here is derived from an EMBL/GenBank/DDBJ whole genome shotgun (WGS) entry which is preliminary data.</text>
</comment>
<evidence type="ECO:0000313" key="2">
    <source>
        <dbReference type="Proteomes" id="UP001079657"/>
    </source>
</evidence>
<gene>
    <name evidence="1" type="primary">spoIIR</name>
    <name evidence="1" type="ORF">OXH55_04315</name>
</gene>
<name>A0ABT4CLC5_9CLOT</name>
<dbReference type="RefSeq" id="WP_268048225.1">
    <property type="nucleotide sequence ID" value="NZ_JAPQES010000001.1"/>
</dbReference>
<dbReference type="NCBIfam" id="TIGR02837">
    <property type="entry name" value="spore_II_R"/>
    <property type="match status" value="1"/>
</dbReference>
<organism evidence="1 2">
    <name type="scientific">Clostridium ganghwense</name>
    <dbReference type="NCBI Taxonomy" id="312089"/>
    <lineage>
        <taxon>Bacteria</taxon>
        <taxon>Bacillati</taxon>
        <taxon>Bacillota</taxon>
        <taxon>Clostridia</taxon>
        <taxon>Eubacteriales</taxon>
        <taxon>Clostridiaceae</taxon>
        <taxon>Clostridium</taxon>
    </lineage>
</organism>
<dbReference type="Pfam" id="PF09551">
    <property type="entry name" value="Spore_II_R"/>
    <property type="match status" value="1"/>
</dbReference>
<sequence>MKNKIIAIMLFLIIVLGSILGISYMKFGASQNSISEKLIRFHVIANSDTTEDQALKLKVRDEVFKYISPKLKDSKSINESRKIIEENDKMINRIAKRVVEEKGYPYKVVTMISHENFPVKSYGNITLPEGNYEAYRIIIGSGEGHNWWCVMFPPLCFTDITKGEVAYKKTEKEMRQVLTPQEYKLVNNLDTNSIDNEKIVVKFKIVEIAKDLYKKIQGE</sequence>
<reference evidence="1" key="1">
    <citation type="submission" date="2022-12" db="EMBL/GenBank/DDBJ databases">
        <authorList>
            <person name="Wang J."/>
        </authorList>
    </citation>
    <scope>NUCLEOTIDE SEQUENCE</scope>
    <source>
        <strain evidence="1">HY-42-06</strain>
    </source>
</reference>